<protein>
    <submittedName>
        <fullName evidence="2">Uncharacterized protein</fullName>
    </submittedName>
</protein>
<dbReference type="EMBL" id="CP059572">
    <property type="protein sequence ID" value="QXJ25946.1"/>
    <property type="molecule type" value="Genomic_DNA"/>
</dbReference>
<feature type="region of interest" description="Disordered" evidence="1">
    <location>
        <begin position="1"/>
        <end position="21"/>
    </location>
</feature>
<keyword evidence="3" id="KW-1185">Reference proteome</keyword>
<evidence type="ECO:0000313" key="2">
    <source>
        <dbReference type="EMBL" id="QXJ25946.1"/>
    </source>
</evidence>
<evidence type="ECO:0000256" key="1">
    <source>
        <dbReference type="SAM" id="MobiDB-lite"/>
    </source>
</evidence>
<dbReference type="RefSeq" id="WP_231332159.1">
    <property type="nucleotide sequence ID" value="NZ_CP059572.1"/>
</dbReference>
<name>A0ABX8R5Y8_9ACTN</name>
<dbReference type="Proteomes" id="UP001049518">
    <property type="component" value="Chromosome"/>
</dbReference>
<organism evidence="2 3">
    <name type="scientific">Actinomadura graeca</name>
    <dbReference type="NCBI Taxonomy" id="2750812"/>
    <lineage>
        <taxon>Bacteria</taxon>
        <taxon>Bacillati</taxon>
        <taxon>Actinomycetota</taxon>
        <taxon>Actinomycetes</taxon>
        <taxon>Streptosporangiales</taxon>
        <taxon>Thermomonosporaceae</taxon>
        <taxon>Actinomadura</taxon>
    </lineage>
</organism>
<sequence>MPRELKEHGTPAAYERHRRNHERPCEQCRLAHNAAVADYQRRTGRGRARQRAMTTLARHHPQLFASLHAQAWLAEPGTDRKARVRARQAALRALAKHESVCDEFEPLLAAELHTEDQAARGKQAPQD</sequence>
<reference evidence="2" key="1">
    <citation type="submission" date="2020-07" db="EMBL/GenBank/DDBJ databases">
        <authorList>
            <person name="Tarantini F.S."/>
            <person name="Hong K.W."/>
            <person name="Chan K.G."/>
        </authorList>
    </citation>
    <scope>NUCLEOTIDE SEQUENCE</scope>
    <source>
        <strain evidence="2">32-07</strain>
    </source>
</reference>
<evidence type="ECO:0000313" key="3">
    <source>
        <dbReference type="Proteomes" id="UP001049518"/>
    </source>
</evidence>
<accession>A0ABX8R5Y8</accession>
<gene>
    <name evidence="2" type="ORF">AGRA3207_007515</name>
</gene>
<proteinExistence type="predicted"/>